<dbReference type="OrthoDB" id="10260894at2759"/>
<evidence type="ECO:0008006" key="7">
    <source>
        <dbReference type="Google" id="ProtNLM"/>
    </source>
</evidence>
<dbReference type="Pfam" id="PF07679">
    <property type="entry name" value="I-set"/>
    <property type="match status" value="2"/>
</dbReference>
<dbReference type="EMBL" id="BFAA01009003">
    <property type="protein sequence ID" value="GCB77559.1"/>
    <property type="molecule type" value="Genomic_DNA"/>
</dbReference>
<dbReference type="Gene3D" id="2.60.40.10">
    <property type="entry name" value="Immunoglobulins"/>
    <property type="match status" value="4"/>
</dbReference>
<dbReference type="InterPro" id="IPR036116">
    <property type="entry name" value="FN3_sf"/>
</dbReference>
<reference evidence="5 6" key="1">
    <citation type="journal article" date="2018" name="Nat. Ecol. Evol.">
        <title>Shark genomes provide insights into elasmobranch evolution and the origin of vertebrates.</title>
        <authorList>
            <person name="Hara Y"/>
            <person name="Yamaguchi K"/>
            <person name="Onimaru K"/>
            <person name="Kadota M"/>
            <person name="Koyanagi M"/>
            <person name="Keeley SD"/>
            <person name="Tatsumi K"/>
            <person name="Tanaka K"/>
            <person name="Motone F"/>
            <person name="Kageyama Y"/>
            <person name="Nozu R"/>
            <person name="Adachi N"/>
            <person name="Nishimura O"/>
            <person name="Nakagawa R"/>
            <person name="Tanegashima C"/>
            <person name="Kiyatake I"/>
            <person name="Matsumoto R"/>
            <person name="Murakumo K"/>
            <person name="Nishida K"/>
            <person name="Terakita A"/>
            <person name="Kuratani S"/>
            <person name="Sato K"/>
            <person name="Hyodo S Kuraku.S."/>
        </authorList>
    </citation>
    <scope>NUCLEOTIDE SEQUENCE [LARGE SCALE GENOMIC DNA]</scope>
</reference>
<feature type="domain" description="Fibronectin type-III" evidence="4">
    <location>
        <begin position="515"/>
        <end position="610"/>
    </location>
</feature>
<dbReference type="SMART" id="SM00408">
    <property type="entry name" value="IGc2"/>
    <property type="match status" value="2"/>
</dbReference>
<dbReference type="FunFam" id="2.60.40.10:FF:000192">
    <property type="entry name" value="Myomesin 1"/>
    <property type="match status" value="1"/>
</dbReference>
<dbReference type="GO" id="GO:0045214">
    <property type="term" value="P:sarcomere organization"/>
    <property type="evidence" value="ECO:0007669"/>
    <property type="project" value="TreeGrafter"/>
</dbReference>
<dbReference type="CDD" id="cd00096">
    <property type="entry name" value="Ig"/>
    <property type="match status" value="1"/>
</dbReference>
<dbReference type="Proteomes" id="UP000288216">
    <property type="component" value="Unassembled WGS sequence"/>
</dbReference>
<feature type="domain" description="Ig-like" evidence="3">
    <location>
        <begin position="278"/>
        <end position="357"/>
    </location>
</feature>
<dbReference type="SMART" id="SM00060">
    <property type="entry name" value="FN3"/>
    <property type="match status" value="2"/>
</dbReference>
<dbReference type="PROSITE" id="PS50835">
    <property type="entry name" value="IG_LIKE"/>
    <property type="match status" value="2"/>
</dbReference>
<dbReference type="InterPro" id="IPR003961">
    <property type="entry name" value="FN3_dom"/>
</dbReference>
<dbReference type="SUPFAM" id="SSF49265">
    <property type="entry name" value="Fibronectin type III"/>
    <property type="match status" value="1"/>
</dbReference>
<dbReference type="FunFam" id="2.60.40.10:FF:000069">
    <property type="entry name" value="Alpha-protein kinase 3"/>
    <property type="match status" value="1"/>
</dbReference>
<dbReference type="FunFam" id="2.60.40.10:FF:000029">
    <property type="entry name" value="Myomesin 1"/>
    <property type="match status" value="1"/>
</dbReference>
<keyword evidence="1" id="KW-0677">Repeat</keyword>
<feature type="domain" description="Fibronectin type-III" evidence="4">
    <location>
        <begin position="388"/>
        <end position="483"/>
    </location>
</feature>
<evidence type="ECO:0000256" key="2">
    <source>
        <dbReference type="ARBA" id="ARBA00023319"/>
    </source>
</evidence>
<evidence type="ECO:0000313" key="6">
    <source>
        <dbReference type="Proteomes" id="UP000288216"/>
    </source>
</evidence>
<dbReference type="InterPro" id="IPR007110">
    <property type="entry name" value="Ig-like_dom"/>
</dbReference>
<protein>
    <recommendedName>
        <fullName evidence="7">Myomesin 2</fullName>
    </recommendedName>
</protein>
<comment type="caution">
    <text evidence="5">The sequence shown here is derived from an EMBL/GenBank/DDBJ whole genome shotgun (WGS) entry which is preliminary data.</text>
</comment>
<dbReference type="AlphaFoldDB" id="A0A401PWQ7"/>
<dbReference type="SUPFAM" id="SSF48726">
    <property type="entry name" value="Immunoglobulin"/>
    <property type="match status" value="2"/>
</dbReference>
<evidence type="ECO:0000259" key="3">
    <source>
        <dbReference type="PROSITE" id="PS50835"/>
    </source>
</evidence>
<dbReference type="InterPro" id="IPR003599">
    <property type="entry name" value="Ig_sub"/>
</dbReference>
<organism evidence="5 6">
    <name type="scientific">Scyliorhinus torazame</name>
    <name type="common">Cloudy catshark</name>
    <name type="synonym">Catulus torazame</name>
    <dbReference type="NCBI Taxonomy" id="75743"/>
    <lineage>
        <taxon>Eukaryota</taxon>
        <taxon>Metazoa</taxon>
        <taxon>Chordata</taxon>
        <taxon>Craniata</taxon>
        <taxon>Vertebrata</taxon>
        <taxon>Chondrichthyes</taxon>
        <taxon>Elasmobranchii</taxon>
        <taxon>Galeomorphii</taxon>
        <taxon>Galeoidea</taxon>
        <taxon>Carcharhiniformes</taxon>
        <taxon>Scyliorhinidae</taxon>
        <taxon>Scyliorhinus</taxon>
    </lineage>
</organism>
<keyword evidence="6" id="KW-1185">Reference proteome</keyword>
<dbReference type="InterPro" id="IPR013098">
    <property type="entry name" value="Ig_I-set"/>
</dbReference>
<name>A0A401PWQ7_SCYTO</name>
<dbReference type="Pfam" id="PF00041">
    <property type="entry name" value="fn3"/>
    <property type="match status" value="2"/>
</dbReference>
<accession>A0A401PWQ7</accession>
<dbReference type="PANTHER" id="PTHR13817:SF151">
    <property type="entry name" value="TITIN"/>
    <property type="match status" value="1"/>
</dbReference>
<dbReference type="PRINTS" id="PR00014">
    <property type="entry name" value="FNTYPEIII"/>
</dbReference>
<dbReference type="GO" id="GO:0031430">
    <property type="term" value="C:M band"/>
    <property type="evidence" value="ECO:0007669"/>
    <property type="project" value="TreeGrafter"/>
</dbReference>
<dbReference type="InterPro" id="IPR013783">
    <property type="entry name" value="Ig-like_fold"/>
</dbReference>
<dbReference type="InterPro" id="IPR036179">
    <property type="entry name" value="Ig-like_dom_sf"/>
</dbReference>
<keyword evidence="2" id="KW-0393">Immunoglobulin domain</keyword>
<feature type="domain" description="Ig-like" evidence="3">
    <location>
        <begin position="167"/>
        <end position="258"/>
    </location>
</feature>
<proteinExistence type="predicted"/>
<dbReference type="InterPro" id="IPR050964">
    <property type="entry name" value="Striated_Muscle_Regulatory"/>
</dbReference>
<gene>
    <name evidence="5" type="ORF">scyTo_0015684</name>
</gene>
<dbReference type="SMART" id="SM00409">
    <property type="entry name" value="IG"/>
    <property type="match status" value="2"/>
</dbReference>
<dbReference type="InterPro" id="IPR003598">
    <property type="entry name" value="Ig_sub2"/>
</dbReference>
<evidence type="ECO:0000256" key="1">
    <source>
        <dbReference type="ARBA" id="ARBA00022737"/>
    </source>
</evidence>
<dbReference type="FunFam" id="2.60.40.10:FF:000134">
    <property type="entry name" value="Myomesin 1"/>
    <property type="match status" value="1"/>
</dbReference>
<sequence length="642" mass="71942">MDTFADLIILEMNDFPFEKLKLQIKISAYFLLWTDQSHLFITASGSGLSDFNISFHVEKNMATRFLQYYQNKPENFDHSSHVKEKPAEGKTATHVLRVERGRRYGRREKEPGKQVLFGNEMKKVDESYYKTQKLMLAKVDHTALREKAEKRAEEERQFVAELAALAPEFVLGLRHHAVWEKMKVSLSCVIQGAPSPLIKWYKDGVLIQPTAVPGKYTIENKIGLQILEISRCSPEDSGEYSAVATNAHGEASSYATVLVNRHQGSDSGGDSLKLKSNPLELGVDIVDGFDASFGKEGDSLTLTCNFSSALTSNIGEFCWLRDGMLLKESKWLKIECFDKSTTLILPHIHKEDEGLYTMCLLTQTGCKEHSGYVFVRDARAAEAGAPGSPLDVECHDVNKDYVFITWKPPSADGRSPVIGYFIDRCEVGSDKWIQCNEVPEKLCKFPIVGLSENQTYQFRVRAVNAAGTSRPSRISEPVTTTDPTAGERIINIQTDKGKIVITKDELEGNIRIPLPPTYIHVTEIGQTYAALCWNEPCPRGRESLTYYVEKSVAGSGSWQRANLEVPVNCPRFAVTGLFKNKLYRFRVRAANKYGISEPSQPSGAISFGQIPVGYNWKIYKASEREELKKEGDMKKGAQEKIG</sequence>
<evidence type="ECO:0000313" key="5">
    <source>
        <dbReference type="EMBL" id="GCB77559.1"/>
    </source>
</evidence>
<evidence type="ECO:0000259" key="4">
    <source>
        <dbReference type="PROSITE" id="PS50853"/>
    </source>
</evidence>
<dbReference type="PROSITE" id="PS50853">
    <property type="entry name" value="FN3"/>
    <property type="match status" value="2"/>
</dbReference>
<dbReference type="PANTHER" id="PTHR13817">
    <property type="entry name" value="TITIN"/>
    <property type="match status" value="1"/>
</dbReference>
<dbReference type="STRING" id="75743.A0A401PWQ7"/>
<dbReference type="CDD" id="cd00063">
    <property type="entry name" value="FN3"/>
    <property type="match status" value="2"/>
</dbReference>